<dbReference type="Pfam" id="PF00082">
    <property type="entry name" value="Peptidase_S8"/>
    <property type="match status" value="1"/>
</dbReference>
<keyword evidence="4" id="KW-1185">Reference proteome</keyword>
<keyword evidence="1" id="KW-0378">Hydrolase</keyword>
<dbReference type="GO" id="GO:0006508">
    <property type="term" value="P:proteolysis"/>
    <property type="evidence" value="ECO:0007669"/>
    <property type="project" value="InterPro"/>
</dbReference>
<gene>
    <name evidence="3" type="ORF">PFRI_31670</name>
</gene>
<comment type="caution">
    <text evidence="3">The sequence shown here is derived from an EMBL/GenBank/DDBJ whole genome shotgun (WGS) entry which is preliminary data.</text>
</comment>
<evidence type="ECO:0000313" key="4">
    <source>
        <dbReference type="Proteomes" id="UP000184514"/>
    </source>
</evidence>
<organism evidence="3 4">
    <name type="scientific">Planktotalea frisia</name>
    <dbReference type="NCBI Taxonomy" id="696762"/>
    <lineage>
        <taxon>Bacteria</taxon>
        <taxon>Pseudomonadati</taxon>
        <taxon>Pseudomonadota</taxon>
        <taxon>Alphaproteobacteria</taxon>
        <taxon>Rhodobacterales</taxon>
        <taxon>Paracoccaceae</taxon>
        <taxon>Planktotalea</taxon>
    </lineage>
</organism>
<dbReference type="OrthoDB" id="8010691at2"/>
<dbReference type="STRING" id="696762.PFRI_31670"/>
<evidence type="ECO:0000313" key="3">
    <source>
        <dbReference type="EMBL" id="OJI92682.1"/>
    </source>
</evidence>
<dbReference type="GO" id="GO:0004252">
    <property type="term" value="F:serine-type endopeptidase activity"/>
    <property type="evidence" value="ECO:0007669"/>
    <property type="project" value="InterPro"/>
</dbReference>
<dbReference type="InterPro" id="IPR023827">
    <property type="entry name" value="Peptidase_S8_Asp-AS"/>
</dbReference>
<dbReference type="SUPFAM" id="SSF52743">
    <property type="entry name" value="Subtilisin-like"/>
    <property type="match status" value="1"/>
</dbReference>
<proteinExistence type="predicted"/>
<dbReference type="Proteomes" id="UP000184514">
    <property type="component" value="Unassembled WGS sequence"/>
</dbReference>
<name>A0A1L9NU07_9RHOB</name>
<dbReference type="EMBL" id="MLCB01000172">
    <property type="protein sequence ID" value="OJI92682.1"/>
    <property type="molecule type" value="Genomic_DNA"/>
</dbReference>
<protein>
    <recommendedName>
        <fullName evidence="2">Peptidase S8/S53 domain-containing protein</fullName>
    </recommendedName>
</protein>
<dbReference type="PROSITE" id="PS00136">
    <property type="entry name" value="SUBTILASE_ASP"/>
    <property type="match status" value="1"/>
</dbReference>
<reference evidence="3 4" key="1">
    <citation type="submission" date="2016-10" db="EMBL/GenBank/DDBJ databases">
        <title>Genome sequence of Planktotalea frisia SH6-1.</title>
        <authorList>
            <person name="Poehlein A."/>
            <person name="Bakenhus I."/>
            <person name="Voget S."/>
            <person name="Brinkhoff T."/>
            <person name="Simon M."/>
        </authorList>
    </citation>
    <scope>NUCLEOTIDE SEQUENCE [LARGE SCALE GENOMIC DNA]</scope>
    <source>
        <strain evidence="3 4">SH6-1</strain>
    </source>
</reference>
<dbReference type="AlphaFoldDB" id="A0A1L9NU07"/>
<dbReference type="RefSeq" id="WP_072631677.1">
    <property type="nucleotide sequence ID" value="NZ_MLCB01000172.1"/>
</dbReference>
<dbReference type="InterPro" id="IPR036852">
    <property type="entry name" value="Peptidase_S8/S53_dom_sf"/>
</dbReference>
<evidence type="ECO:0000256" key="1">
    <source>
        <dbReference type="ARBA" id="ARBA00022801"/>
    </source>
</evidence>
<evidence type="ECO:0000259" key="2">
    <source>
        <dbReference type="Pfam" id="PF00082"/>
    </source>
</evidence>
<sequence>MNSKKTRGWNSYLDWAALRAGAYNASAPELWEPVFVRSNDAQVSTTDFFVTVDARSDYAYDPFEQAYNDEYRVNGAPVEAFLLRKHKKTRPSNAFETSIEVLHVGALSPRSDVVRPPMSPSSHSNPVPAAIGIIDDGIAYLHPRFQKGLGQTRFAGAFLQTLPALTNSGLELSGADINGDLARLASSSEDEIYRTRNAGLYDPLTRNGMRQAATHGTLMLDLAAGADPLASEDAAMRDVPLLMVQLPPEAFEDTSGVRMQTHILQGLRWMIHRAFASGLSDELVVNISLGITAGAKNGKSFLSQQIKREIERVANHYNGSKTLELVFAYGNAYDDGLIARAALPAAASASVSVALQPDDHTPSFVELRLTDQSAETKPKRIEVTLTAPDRTSATRTLRKGRHVTFFGTPKAPIARLYHTAACEIWEGEKDPAFLTLAFAPTTSRKTEEALAASGLWAVSCRNVSSAAMDLTLQVQRDDSPFGRNTGARQAYFDDAHARAWNQELHDFSGLAPTSALTNEGSNSAFSTVSHDNVHTVGAAIVRHHEVTPARYTAQGADWSGNVPDASAIAETSLATAGVLAAGTFATGAVRLSGTSAAAASFTRHLVQPAQTAQVSDDFDRLGTMTVLTNPSIKGERTRL</sequence>
<accession>A0A1L9NU07</accession>
<dbReference type="Gene3D" id="3.40.50.200">
    <property type="entry name" value="Peptidase S8/S53 domain"/>
    <property type="match status" value="1"/>
</dbReference>
<dbReference type="InterPro" id="IPR000209">
    <property type="entry name" value="Peptidase_S8/S53_dom"/>
</dbReference>
<feature type="domain" description="Peptidase S8/S53" evidence="2">
    <location>
        <begin position="130"/>
        <end position="601"/>
    </location>
</feature>